<dbReference type="Proteomes" id="UP000550354">
    <property type="component" value="Unassembled WGS sequence"/>
</dbReference>
<organism evidence="2 3">
    <name type="scientific">Aeromicrobium phoceense</name>
    <dbReference type="NCBI Taxonomy" id="2754045"/>
    <lineage>
        <taxon>Bacteria</taxon>
        <taxon>Bacillati</taxon>
        <taxon>Actinomycetota</taxon>
        <taxon>Actinomycetes</taxon>
        <taxon>Propionibacteriales</taxon>
        <taxon>Nocardioidaceae</taxon>
        <taxon>Aeromicrobium</taxon>
    </lineage>
</organism>
<accession>A0A838XB15</accession>
<evidence type="ECO:0000313" key="2">
    <source>
        <dbReference type="EMBL" id="MBA4608679.1"/>
    </source>
</evidence>
<name>A0A838XB15_9ACTN</name>
<dbReference type="AlphaFoldDB" id="A0A838XB15"/>
<sequence>MRNVGGTSATVGLLIAGWTTGTSLLDPDARVVTSAGATFGTRDPASGTLVVPTATRPPVGAVLASGPTATNPQGFLLRVLGRTDNGNGTTTLATRDAALTEAVRRGSASRAVVFAPRPAARGARALLDPHTIAFDWQRQVGGDTATATVSGSASLTVDGDIDIDIGWTGIDGRATLTLTEALDASFEAEALATWHETIDDLTEITFATIVFSIGPVPVVVRPGLEVDAWTSGSVSGAATVEAHQSASATIGIDLDDGLVSRTDSTDPAVSVTRADAALHAEVGLRPEAELEFYDHGELAVGLPVSLSADWAHPECRVRISGSLGYSMSASLEVMSFDKELSHTGSVYDKEFARIKLPMPVDGCYGPWRGTISIQSEWATEYPESSGLTGLRQVASGSYTELRPIDPDSAATWRPYTAQVSLDVTDWSKGFCMAPPDVGGPYYHLDPTSEATWSGGGSSEALGYPSGEVIAFADEPDGTYIMPMPAQVTTRYRYLCPGWEMESEATASPLSFGLGGRWDASSDRPLNDSDPSPLRLSGTTTWTQDPGGSVASVYEFTITYDLTREEL</sequence>
<proteinExistence type="predicted"/>
<feature type="region of interest" description="Disordered" evidence="1">
    <location>
        <begin position="520"/>
        <end position="541"/>
    </location>
</feature>
<keyword evidence="3" id="KW-1185">Reference proteome</keyword>
<protein>
    <submittedName>
        <fullName evidence="2">Uncharacterized protein</fullName>
    </submittedName>
</protein>
<reference evidence="2 3" key="1">
    <citation type="submission" date="2020-07" db="EMBL/GenBank/DDBJ databases">
        <title>Draft genome and description of Aeromicrobium phoceense strain Marseille-Q0843 isolated from healthy skin swab.</title>
        <authorList>
            <person name="Boxberger M."/>
            <person name="La Scola B."/>
        </authorList>
    </citation>
    <scope>NUCLEOTIDE SEQUENCE [LARGE SCALE GENOMIC DNA]</scope>
    <source>
        <strain evidence="2 3">Marseille-Q0843</strain>
    </source>
</reference>
<comment type="caution">
    <text evidence="2">The sequence shown here is derived from an EMBL/GenBank/DDBJ whole genome shotgun (WGS) entry which is preliminary data.</text>
</comment>
<dbReference type="RefSeq" id="WP_181755456.1">
    <property type="nucleotide sequence ID" value="NZ_JACEOG010000001.1"/>
</dbReference>
<evidence type="ECO:0000256" key="1">
    <source>
        <dbReference type="SAM" id="MobiDB-lite"/>
    </source>
</evidence>
<evidence type="ECO:0000313" key="3">
    <source>
        <dbReference type="Proteomes" id="UP000550354"/>
    </source>
</evidence>
<gene>
    <name evidence="2" type="ORF">H1W00_09365</name>
</gene>
<dbReference type="EMBL" id="JACEOG010000001">
    <property type="protein sequence ID" value="MBA4608679.1"/>
    <property type="molecule type" value="Genomic_DNA"/>
</dbReference>